<keyword evidence="6" id="KW-1185">Reference proteome</keyword>
<protein>
    <submittedName>
        <fullName evidence="5">Metallophosphoesterase</fullName>
    </submittedName>
</protein>
<dbReference type="Pfam" id="PF00149">
    <property type="entry name" value="Metallophos"/>
    <property type="match status" value="1"/>
</dbReference>
<keyword evidence="3" id="KW-1133">Transmembrane helix</keyword>
<reference evidence="5" key="1">
    <citation type="submission" date="2020-09" db="EMBL/GenBank/DDBJ databases">
        <title>A novel bacterium of genus Paenibacillus, isolated from South China Sea.</title>
        <authorList>
            <person name="Huang H."/>
            <person name="Mo K."/>
            <person name="Hu Y."/>
        </authorList>
    </citation>
    <scope>NUCLEOTIDE SEQUENCE</scope>
    <source>
        <strain evidence="5">IB182493</strain>
    </source>
</reference>
<dbReference type="InterPro" id="IPR004843">
    <property type="entry name" value="Calcineurin-like_PHP"/>
</dbReference>
<dbReference type="CDD" id="cd07385">
    <property type="entry name" value="MPP_YkuE_C"/>
    <property type="match status" value="1"/>
</dbReference>
<evidence type="ECO:0000313" key="5">
    <source>
        <dbReference type="EMBL" id="MBD2869442.1"/>
    </source>
</evidence>
<comment type="caution">
    <text evidence="5">The sequence shown here is derived from an EMBL/GenBank/DDBJ whole genome shotgun (WGS) entry which is preliminary data.</text>
</comment>
<keyword evidence="1" id="KW-0479">Metal-binding</keyword>
<proteinExistence type="predicted"/>
<dbReference type="GO" id="GO:0016020">
    <property type="term" value="C:membrane"/>
    <property type="evidence" value="ECO:0007669"/>
    <property type="project" value="GOC"/>
</dbReference>
<dbReference type="GO" id="GO:0009245">
    <property type="term" value="P:lipid A biosynthetic process"/>
    <property type="evidence" value="ECO:0007669"/>
    <property type="project" value="TreeGrafter"/>
</dbReference>
<dbReference type="PANTHER" id="PTHR31302">
    <property type="entry name" value="TRANSMEMBRANE PROTEIN WITH METALLOPHOSPHOESTERASE DOMAIN-RELATED"/>
    <property type="match status" value="1"/>
</dbReference>
<keyword evidence="3" id="KW-0812">Transmembrane</keyword>
<evidence type="ECO:0000256" key="1">
    <source>
        <dbReference type="ARBA" id="ARBA00022723"/>
    </source>
</evidence>
<dbReference type="InterPro" id="IPR051158">
    <property type="entry name" value="Metallophosphoesterase_sf"/>
</dbReference>
<dbReference type="InterPro" id="IPR029052">
    <property type="entry name" value="Metallo-depent_PP-like"/>
</dbReference>
<dbReference type="Proteomes" id="UP000632125">
    <property type="component" value="Unassembled WGS sequence"/>
</dbReference>
<evidence type="ECO:0000256" key="2">
    <source>
        <dbReference type="ARBA" id="ARBA00022801"/>
    </source>
</evidence>
<feature type="domain" description="Calcineurin-like phosphoesterase" evidence="4">
    <location>
        <begin position="61"/>
        <end position="232"/>
    </location>
</feature>
<sequence>MTGIRKKGDRAVSKKAKRVILCVMAAVLFLAAFLYYENNAIGITRFTVGSAKLPEAFDDYRIVHLTDLHSKSFGKGQRRLVGKVGKLKPDLIVFTGDLVDRRKYEAEASVILMRELTKLAPVYYVTGNHEYGENKFKPLQIELERAGVRVLRNQSGMIARGGGEIRIAGVDDPMFNRVEDGNFDKINAHLDAALEETKEAGEAFTLLLSHRPELFEAYVRREMDVTFSGHAHGGQVRLPFVGGLVAPGQGVLPKYDGGMYTEGESAMIVSRGLGNSIIPQRLFNRPEVVLVELTRQE</sequence>
<keyword evidence="3" id="KW-0472">Membrane</keyword>
<dbReference type="AlphaFoldDB" id="A0A927CLK2"/>
<feature type="transmembrane region" description="Helical" evidence="3">
    <location>
        <begin position="20"/>
        <end position="36"/>
    </location>
</feature>
<dbReference type="GO" id="GO:0046872">
    <property type="term" value="F:metal ion binding"/>
    <property type="evidence" value="ECO:0007669"/>
    <property type="project" value="UniProtKB-KW"/>
</dbReference>
<dbReference type="EMBL" id="JACXIY010000014">
    <property type="protein sequence ID" value="MBD2869442.1"/>
    <property type="molecule type" value="Genomic_DNA"/>
</dbReference>
<evidence type="ECO:0000259" key="4">
    <source>
        <dbReference type="Pfam" id="PF00149"/>
    </source>
</evidence>
<evidence type="ECO:0000256" key="3">
    <source>
        <dbReference type="SAM" id="Phobius"/>
    </source>
</evidence>
<organism evidence="5 6">
    <name type="scientific">Paenibacillus arenilitoris</name>
    <dbReference type="NCBI Taxonomy" id="2772299"/>
    <lineage>
        <taxon>Bacteria</taxon>
        <taxon>Bacillati</taxon>
        <taxon>Bacillota</taxon>
        <taxon>Bacilli</taxon>
        <taxon>Bacillales</taxon>
        <taxon>Paenibacillaceae</taxon>
        <taxon>Paenibacillus</taxon>
    </lineage>
</organism>
<dbReference type="GO" id="GO:0008758">
    <property type="term" value="F:UDP-2,3-diacylglucosamine hydrolase activity"/>
    <property type="evidence" value="ECO:0007669"/>
    <property type="project" value="TreeGrafter"/>
</dbReference>
<name>A0A927CLK2_9BACL</name>
<keyword evidence="2" id="KW-0378">Hydrolase</keyword>
<accession>A0A927CLK2</accession>
<gene>
    <name evidence="5" type="ORF">IDH41_12705</name>
</gene>
<dbReference type="SUPFAM" id="SSF56300">
    <property type="entry name" value="Metallo-dependent phosphatases"/>
    <property type="match status" value="1"/>
</dbReference>
<dbReference type="Gene3D" id="3.60.21.10">
    <property type="match status" value="1"/>
</dbReference>
<evidence type="ECO:0000313" key="6">
    <source>
        <dbReference type="Proteomes" id="UP000632125"/>
    </source>
</evidence>
<dbReference type="PANTHER" id="PTHR31302:SF31">
    <property type="entry name" value="PHOSPHODIESTERASE YAEI"/>
    <property type="match status" value="1"/>
</dbReference>